<dbReference type="RefSeq" id="WP_011586933.1">
    <property type="nucleotide sequence ID" value="NC_008255.1"/>
</dbReference>
<reference evidence="2 3" key="1">
    <citation type="journal article" date="2007" name="Appl. Environ. Microbiol.">
        <title>Genome sequence of the cellulolytic gliding bacterium Cytophaga hutchinsonii.</title>
        <authorList>
            <person name="Xie G."/>
            <person name="Bruce D.C."/>
            <person name="Challacombe J.F."/>
            <person name="Chertkov O."/>
            <person name="Detter J.C."/>
            <person name="Gilna P."/>
            <person name="Han C.S."/>
            <person name="Lucas S."/>
            <person name="Misra M."/>
            <person name="Myers G.L."/>
            <person name="Richardson P."/>
            <person name="Tapia R."/>
            <person name="Thayer N."/>
            <person name="Thompson L.S."/>
            <person name="Brettin T.S."/>
            <person name="Henrissat B."/>
            <person name="Wilson D.B."/>
            <person name="McBride M.J."/>
        </authorList>
    </citation>
    <scope>NUCLEOTIDE SEQUENCE [LARGE SCALE GENOMIC DNA]</scope>
    <source>
        <strain evidence="3">ATCC 33406 / DSM 1761 / CIP 103989 / NBRC 15051 / NCIMB 9469 / D465</strain>
    </source>
</reference>
<evidence type="ECO:0000256" key="1">
    <source>
        <dbReference type="SAM" id="Phobius"/>
    </source>
</evidence>
<accession>A0A6N4SWI5</accession>
<proteinExistence type="predicted"/>
<evidence type="ECO:0000313" key="3">
    <source>
        <dbReference type="Proteomes" id="UP000001822"/>
    </source>
</evidence>
<evidence type="ECO:0000313" key="2">
    <source>
        <dbReference type="EMBL" id="ABG60826.1"/>
    </source>
</evidence>
<dbReference type="AlphaFoldDB" id="A0A6N4SWI5"/>
<keyword evidence="1" id="KW-1133">Transmembrane helix</keyword>
<feature type="transmembrane region" description="Helical" evidence="1">
    <location>
        <begin position="88"/>
        <end position="107"/>
    </location>
</feature>
<dbReference type="OrthoDB" id="9912201at2"/>
<dbReference type="Proteomes" id="UP000001822">
    <property type="component" value="Chromosome"/>
</dbReference>
<name>A0A6N4SWI5_CYTH3</name>
<keyword evidence="1" id="KW-0812">Transmembrane</keyword>
<feature type="transmembrane region" description="Helical" evidence="1">
    <location>
        <begin position="64"/>
        <end position="82"/>
    </location>
</feature>
<organism evidence="2 3">
    <name type="scientific">Cytophaga hutchinsonii (strain ATCC 33406 / DSM 1761 / CIP 103989 / NBRC 15051 / NCIMB 9469 / D465)</name>
    <dbReference type="NCBI Taxonomy" id="269798"/>
    <lineage>
        <taxon>Bacteria</taxon>
        <taxon>Pseudomonadati</taxon>
        <taxon>Bacteroidota</taxon>
        <taxon>Cytophagia</taxon>
        <taxon>Cytophagales</taxon>
        <taxon>Cytophagaceae</taxon>
        <taxon>Cytophaga</taxon>
    </lineage>
</organism>
<dbReference type="EMBL" id="CP000383">
    <property type="protein sequence ID" value="ABG60826.1"/>
    <property type="molecule type" value="Genomic_DNA"/>
</dbReference>
<keyword evidence="1" id="KW-0472">Membrane</keyword>
<sequence>MEPTITADVIYTLVLKLKGDGLNEAEIKKALVNSVMGEQQLLQTLNKEAIFLHKKEKSKFQKRSVLYSVFGSVAIYFILSPFLSEKAANFICLTLALGVSTFLVIKLRTLFA</sequence>
<dbReference type="KEGG" id="chu:CHU_3593"/>
<gene>
    <name evidence="2" type="ordered locus">CHU_3593</name>
</gene>
<protein>
    <submittedName>
        <fullName evidence="2">Uncharacterized protein</fullName>
    </submittedName>
</protein>
<keyword evidence="3" id="KW-1185">Reference proteome</keyword>